<proteinExistence type="predicted"/>
<sequence length="121" mass="13682">MFLLFYWDSSPDWLAAVLAMQMAYQACINQFVQAPDHGANFWAGSSQPPNFSRYLVADPPLFDGNAVKNLLGNRTLAGEFLALFLWCHLLSPVGTGVPPLQNLRTQKLWEPVGFRRERQKV</sequence>
<gene>
    <name evidence="1" type="ORF">AX13_09810</name>
</gene>
<dbReference type="Proteomes" id="UP000020766">
    <property type="component" value="Unassembled WGS sequence"/>
</dbReference>
<organism evidence="1 2">
    <name type="scientific">Comamonas aquatica DA1877</name>
    <dbReference type="NCBI Taxonomy" id="1457173"/>
    <lineage>
        <taxon>Bacteria</taxon>
        <taxon>Pseudomonadati</taxon>
        <taxon>Pseudomonadota</taxon>
        <taxon>Betaproteobacteria</taxon>
        <taxon>Burkholderiales</taxon>
        <taxon>Comamonadaceae</taxon>
        <taxon>Comamonas</taxon>
    </lineage>
</organism>
<accession>A0A014NY38</accession>
<dbReference type="AlphaFoldDB" id="A0A014NY38"/>
<evidence type="ECO:0000313" key="1">
    <source>
        <dbReference type="EMBL" id="EXU78775.1"/>
    </source>
</evidence>
<dbReference type="EMBL" id="JBOK01000027">
    <property type="protein sequence ID" value="EXU78775.1"/>
    <property type="molecule type" value="Genomic_DNA"/>
</dbReference>
<name>A0A014NY38_9BURK</name>
<protein>
    <submittedName>
        <fullName evidence="1">Uncharacterized protein</fullName>
    </submittedName>
</protein>
<reference evidence="1 2" key="1">
    <citation type="submission" date="2014-01" db="EMBL/GenBank/DDBJ databases">
        <title>Interspecies Systems Biology Uncovers Metabolites Affecting C. elegans Gene Expression and Life History Traits.</title>
        <authorList>
            <person name="Watson E."/>
            <person name="Macneil L.T."/>
            <person name="Ritter A.D."/>
            <person name="Yilmaz L.S."/>
            <person name="Rosebrock A.P."/>
            <person name="Caudy A.A."/>
            <person name="Walhout A.J."/>
        </authorList>
    </citation>
    <scope>NUCLEOTIDE SEQUENCE [LARGE SCALE GENOMIC DNA]</scope>
    <source>
        <strain evidence="1 2">DA1877</strain>
    </source>
</reference>
<comment type="caution">
    <text evidence="1">The sequence shown here is derived from an EMBL/GenBank/DDBJ whole genome shotgun (WGS) entry which is preliminary data.</text>
</comment>
<keyword evidence="2" id="KW-1185">Reference proteome</keyword>
<evidence type="ECO:0000313" key="2">
    <source>
        <dbReference type="Proteomes" id="UP000020766"/>
    </source>
</evidence>